<evidence type="ECO:0000313" key="2">
    <source>
        <dbReference type="Proteomes" id="UP000265520"/>
    </source>
</evidence>
<sequence length="45" mass="4923">HVEGGAKHDLNNQVGSDLVRKDQASVELVWKNQVGVELILNVQAD</sequence>
<comment type="caution">
    <text evidence="1">The sequence shown here is derived from an EMBL/GenBank/DDBJ whole genome shotgun (WGS) entry which is preliminary data.</text>
</comment>
<evidence type="ECO:0000313" key="1">
    <source>
        <dbReference type="EMBL" id="MCI33506.1"/>
    </source>
</evidence>
<organism evidence="1 2">
    <name type="scientific">Trifolium medium</name>
    <dbReference type="NCBI Taxonomy" id="97028"/>
    <lineage>
        <taxon>Eukaryota</taxon>
        <taxon>Viridiplantae</taxon>
        <taxon>Streptophyta</taxon>
        <taxon>Embryophyta</taxon>
        <taxon>Tracheophyta</taxon>
        <taxon>Spermatophyta</taxon>
        <taxon>Magnoliopsida</taxon>
        <taxon>eudicotyledons</taxon>
        <taxon>Gunneridae</taxon>
        <taxon>Pentapetalae</taxon>
        <taxon>rosids</taxon>
        <taxon>fabids</taxon>
        <taxon>Fabales</taxon>
        <taxon>Fabaceae</taxon>
        <taxon>Papilionoideae</taxon>
        <taxon>50 kb inversion clade</taxon>
        <taxon>NPAAA clade</taxon>
        <taxon>Hologalegina</taxon>
        <taxon>IRL clade</taxon>
        <taxon>Trifolieae</taxon>
        <taxon>Trifolium</taxon>
    </lineage>
</organism>
<name>A0A392RCF7_9FABA</name>
<feature type="non-terminal residue" evidence="1">
    <location>
        <position position="1"/>
    </location>
</feature>
<accession>A0A392RCF7</accession>
<protein>
    <submittedName>
        <fullName evidence="1">Uncharacterized protein</fullName>
    </submittedName>
</protein>
<dbReference type="Proteomes" id="UP000265520">
    <property type="component" value="Unassembled WGS sequence"/>
</dbReference>
<dbReference type="AlphaFoldDB" id="A0A392RCF7"/>
<reference evidence="1 2" key="1">
    <citation type="journal article" date="2018" name="Front. Plant Sci.">
        <title>Red Clover (Trifolium pratense) and Zigzag Clover (T. medium) - A Picture of Genomic Similarities and Differences.</title>
        <authorList>
            <person name="Dluhosova J."/>
            <person name="Istvanek J."/>
            <person name="Nedelnik J."/>
            <person name="Repkova J."/>
        </authorList>
    </citation>
    <scope>NUCLEOTIDE SEQUENCE [LARGE SCALE GENOMIC DNA]</scope>
    <source>
        <strain evidence="2">cv. 10/8</strain>
        <tissue evidence="1">Leaf</tissue>
    </source>
</reference>
<keyword evidence="2" id="KW-1185">Reference proteome</keyword>
<proteinExistence type="predicted"/>
<dbReference type="EMBL" id="LXQA010204910">
    <property type="protein sequence ID" value="MCI33506.1"/>
    <property type="molecule type" value="Genomic_DNA"/>
</dbReference>